<dbReference type="InterPro" id="IPR036291">
    <property type="entry name" value="NAD(P)-bd_dom_sf"/>
</dbReference>
<feature type="domain" description="Shikimate dehydrogenase substrate binding N-terminal" evidence="22">
    <location>
        <begin position="244"/>
        <end position="326"/>
    </location>
</feature>
<evidence type="ECO:0000256" key="10">
    <source>
        <dbReference type="ARBA" id="ARBA00022833"/>
    </source>
</evidence>
<feature type="binding site" evidence="17">
    <location>
        <position position="821"/>
    </location>
    <ligand>
        <name>3-phosphoshikimate</name>
        <dbReference type="ChEBI" id="CHEBI:145989"/>
    </ligand>
</feature>
<dbReference type="Gene3D" id="3.40.50.720">
    <property type="entry name" value="NAD(P)-binding Rossmann-like Domain"/>
    <property type="match status" value="1"/>
</dbReference>
<keyword evidence="17" id="KW-0963">Cytoplasm</keyword>
<dbReference type="CDD" id="cd01556">
    <property type="entry name" value="EPSP_synthase"/>
    <property type="match status" value="1"/>
</dbReference>
<dbReference type="GO" id="GO:0003866">
    <property type="term" value="F:3-phosphoshikimate 1-carboxyvinyltransferase activity"/>
    <property type="evidence" value="ECO:0007669"/>
    <property type="project" value="UniProtKB-UniRule"/>
</dbReference>
<keyword evidence="7" id="KW-0479">Metal-binding</keyword>
<dbReference type="KEGG" id="pnl:PNK_1233"/>
<organism evidence="23 24">
    <name type="scientific">Candidatus Protochlamydia naegleriophila</name>
    <dbReference type="NCBI Taxonomy" id="389348"/>
    <lineage>
        <taxon>Bacteria</taxon>
        <taxon>Pseudomonadati</taxon>
        <taxon>Chlamydiota</taxon>
        <taxon>Chlamydiia</taxon>
        <taxon>Parachlamydiales</taxon>
        <taxon>Parachlamydiaceae</taxon>
        <taxon>Candidatus Protochlamydia</taxon>
    </lineage>
</organism>
<comment type="similarity">
    <text evidence="18">Belongs to the type-I 3-dehydroquinase family.</text>
</comment>
<feature type="binding site" evidence="19">
    <location>
        <position position="324"/>
    </location>
    <ligand>
        <name>shikimate</name>
        <dbReference type="ChEBI" id="CHEBI:36208"/>
    </ligand>
</feature>
<dbReference type="EC" id="4.2.1.10" evidence="18"/>
<feature type="binding site" evidence="17">
    <location>
        <position position="632"/>
    </location>
    <ligand>
        <name>phosphoenolpyruvate</name>
        <dbReference type="ChEBI" id="CHEBI:58702"/>
    </ligand>
</feature>
<keyword evidence="5 17" id="KW-0028">Amino-acid biosynthesis</keyword>
<comment type="catalytic activity">
    <reaction evidence="15">
        <text>3-phosphoshikimate + phosphoenolpyruvate = 5-O-(1-carboxyvinyl)-3-phosphoshikimate + phosphate</text>
        <dbReference type="Rhea" id="RHEA:21256"/>
        <dbReference type="ChEBI" id="CHEBI:43474"/>
        <dbReference type="ChEBI" id="CHEBI:57701"/>
        <dbReference type="ChEBI" id="CHEBI:58702"/>
        <dbReference type="ChEBI" id="CHEBI:145989"/>
        <dbReference type="EC" id="2.5.1.19"/>
    </reaction>
    <physiologicalReaction direction="left-to-right" evidence="15">
        <dbReference type="Rhea" id="RHEA:21257"/>
    </physiologicalReaction>
</comment>
<dbReference type="InterPro" id="IPR001986">
    <property type="entry name" value="Enolpyruvate_Tfrase_dom"/>
</dbReference>
<dbReference type="GO" id="GO:0005524">
    <property type="term" value="F:ATP binding"/>
    <property type="evidence" value="ECO:0007669"/>
    <property type="project" value="UniProtKB-KW"/>
</dbReference>
<feature type="binding site" evidence="17">
    <location>
        <position position="678"/>
    </location>
    <ligand>
        <name>3-phosphoshikimate</name>
        <dbReference type="ChEBI" id="CHEBI:145989"/>
    </ligand>
</feature>
<evidence type="ECO:0000259" key="20">
    <source>
        <dbReference type="Pfam" id="PF00275"/>
    </source>
</evidence>
<feature type="binding site" evidence="18">
    <location>
        <position position="216"/>
    </location>
    <ligand>
        <name>3-dehydroquinate</name>
        <dbReference type="ChEBI" id="CHEBI:32364"/>
    </ligand>
</feature>
<reference evidence="24" key="1">
    <citation type="submission" date="2015-09" db="EMBL/GenBank/DDBJ databases">
        <authorList>
            <person name="Bertelli C."/>
        </authorList>
    </citation>
    <scope>NUCLEOTIDE SEQUENCE [LARGE SCALE GENOMIC DNA]</scope>
    <source>
        <strain evidence="24">KNic</strain>
    </source>
</reference>
<feature type="binding site" evidence="18">
    <location>
        <position position="220"/>
    </location>
    <ligand>
        <name>3-dehydroquinate</name>
        <dbReference type="ChEBI" id="CHEBI:32364"/>
    </ligand>
</feature>
<feature type="binding site" evidence="17">
    <location>
        <position position="919"/>
    </location>
    <ligand>
        <name>phosphoenolpyruvate</name>
        <dbReference type="ChEBI" id="CHEBI:58702"/>
    </ligand>
</feature>
<feature type="binding site" evidence="17">
    <location>
        <position position="603"/>
    </location>
    <ligand>
        <name>phosphoenolpyruvate</name>
        <dbReference type="ChEBI" id="CHEBI:58702"/>
    </ligand>
</feature>
<comment type="cofactor">
    <cofactor evidence="1">
        <name>Zn(2+)</name>
        <dbReference type="ChEBI" id="CHEBI:29105"/>
    </cofactor>
</comment>
<dbReference type="GO" id="GO:0009423">
    <property type="term" value="P:chorismate biosynthetic process"/>
    <property type="evidence" value="ECO:0007669"/>
    <property type="project" value="UniProtKB-UniRule"/>
</dbReference>
<comment type="catalytic activity">
    <reaction evidence="16 19">
        <text>shikimate + NADP(+) = 3-dehydroshikimate + NADPH + H(+)</text>
        <dbReference type="Rhea" id="RHEA:17737"/>
        <dbReference type="ChEBI" id="CHEBI:15378"/>
        <dbReference type="ChEBI" id="CHEBI:16630"/>
        <dbReference type="ChEBI" id="CHEBI:36208"/>
        <dbReference type="ChEBI" id="CHEBI:57783"/>
        <dbReference type="ChEBI" id="CHEBI:58349"/>
        <dbReference type="EC" id="1.1.1.25"/>
    </reaction>
</comment>
<keyword evidence="6 17" id="KW-0808">Transferase</keyword>
<keyword evidence="24" id="KW-1185">Reference proteome</keyword>
<comment type="similarity">
    <text evidence="19">Belongs to the shikimate dehydrogenase family.</text>
</comment>
<evidence type="ECO:0000256" key="6">
    <source>
        <dbReference type="ARBA" id="ARBA00022679"/>
    </source>
</evidence>
<dbReference type="Pfam" id="PF08501">
    <property type="entry name" value="Shikimate_dh_N"/>
    <property type="match status" value="1"/>
</dbReference>
<feature type="binding site" evidence="17">
    <location>
        <position position="532"/>
    </location>
    <ligand>
        <name>3-phosphoshikimate</name>
        <dbReference type="ChEBI" id="CHEBI:145989"/>
    </ligand>
</feature>
<feature type="domain" description="Enolpyruvate transferase" evidence="20">
    <location>
        <begin position="519"/>
        <end position="928"/>
    </location>
</feature>
<dbReference type="InterPro" id="IPR011342">
    <property type="entry name" value="Shikimate_DH"/>
</dbReference>
<comment type="similarity">
    <text evidence="4 17">Belongs to the EPSP synthase family.</text>
</comment>
<dbReference type="SUPFAM" id="SSF51569">
    <property type="entry name" value="Aldolase"/>
    <property type="match status" value="1"/>
</dbReference>
<evidence type="ECO:0000256" key="14">
    <source>
        <dbReference type="ARBA" id="ARBA00023141"/>
    </source>
</evidence>
<dbReference type="InterPro" id="IPR006151">
    <property type="entry name" value="Shikm_DH/Glu-tRNA_Rdtase"/>
</dbReference>
<accession>A0A0U5JE35</accession>
<dbReference type="InterPro" id="IPR022893">
    <property type="entry name" value="Shikimate_DH_fam"/>
</dbReference>
<evidence type="ECO:0000256" key="16">
    <source>
        <dbReference type="ARBA" id="ARBA00049442"/>
    </source>
</evidence>
<dbReference type="SUPFAM" id="SSF51735">
    <property type="entry name" value="NAD(P)-binding Rossmann-fold domains"/>
    <property type="match status" value="1"/>
</dbReference>
<dbReference type="InterPro" id="IPR046346">
    <property type="entry name" value="Aminoacid_DH-like_N_sf"/>
</dbReference>
<comment type="pathway">
    <text evidence="3 19">Metabolic intermediate biosynthesis; chorismate biosynthesis; chorismate from D-erythrose 4-phosphate and phosphoenolpyruvate: step 4/7.</text>
</comment>
<keyword evidence="13 19" id="KW-0560">Oxidoreductase</keyword>
<dbReference type="GO" id="GO:0019632">
    <property type="term" value="P:shikimate metabolic process"/>
    <property type="evidence" value="ECO:0007669"/>
    <property type="project" value="InterPro"/>
</dbReference>
<feature type="binding site" evidence="17">
    <location>
        <position position="533"/>
    </location>
    <ligand>
        <name>3-phosphoshikimate</name>
        <dbReference type="ChEBI" id="CHEBI:145989"/>
    </ligand>
</feature>
<comment type="function">
    <text evidence="17">Catalyzes the transfer of the enolpyruvyl moiety of phosphoenolpyruvate (PEP) to the 5-hydroxyl of shikimate-3-phosphate (S3P) to produce enolpyruvyl shikimate-3-phosphate and inorganic phosphate.</text>
</comment>
<dbReference type="GO" id="GO:0008652">
    <property type="term" value="P:amino acid biosynthetic process"/>
    <property type="evidence" value="ECO:0007669"/>
    <property type="project" value="UniProtKB-KW"/>
</dbReference>
<dbReference type="CDD" id="cd00502">
    <property type="entry name" value="DHQase_I"/>
    <property type="match status" value="1"/>
</dbReference>
<evidence type="ECO:0000256" key="3">
    <source>
        <dbReference type="ARBA" id="ARBA00004871"/>
    </source>
</evidence>
<evidence type="ECO:0000256" key="2">
    <source>
        <dbReference type="ARBA" id="ARBA00004811"/>
    </source>
</evidence>
<evidence type="ECO:0000259" key="21">
    <source>
        <dbReference type="Pfam" id="PF01488"/>
    </source>
</evidence>
<feature type="binding site" evidence="18">
    <location>
        <position position="195"/>
    </location>
    <ligand>
        <name>3-dehydroquinate</name>
        <dbReference type="ChEBI" id="CHEBI:32364"/>
    </ligand>
</feature>
<evidence type="ECO:0000256" key="8">
    <source>
        <dbReference type="ARBA" id="ARBA00022741"/>
    </source>
</evidence>
<feature type="binding site" evidence="19">
    <location>
        <position position="339"/>
    </location>
    <ligand>
        <name>shikimate</name>
        <dbReference type="ChEBI" id="CHEBI:36208"/>
    </ligand>
</feature>
<feature type="active site" description="Schiff-base intermediate with substrate" evidence="18">
    <location>
        <position position="154"/>
    </location>
</feature>
<evidence type="ECO:0000256" key="11">
    <source>
        <dbReference type="ARBA" id="ARBA00022840"/>
    </source>
</evidence>
<dbReference type="UniPathway" id="UPA00053">
    <property type="reaction ID" value="UER00086"/>
</dbReference>
<feature type="binding site" evidence="18">
    <location>
        <position position="16"/>
    </location>
    <ligand>
        <name>3-dehydroquinate</name>
        <dbReference type="ChEBI" id="CHEBI:32364"/>
    </ligand>
</feature>
<feature type="binding site" evidence="19">
    <location>
        <position position="472"/>
    </location>
    <ligand>
        <name>NADP(+)</name>
        <dbReference type="ChEBI" id="CHEBI:58349"/>
    </ligand>
</feature>
<evidence type="ECO:0000313" key="24">
    <source>
        <dbReference type="Proteomes" id="UP000069902"/>
    </source>
</evidence>
<keyword evidence="8" id="KW-0547">Nucleotide-binding</keyword>
<dbReference type="GO" id="GO:0050661">
    <property type="term" value="F:NADP binding"/>
    <property type="evidence" value="ECO:0007669"/>
    <property type="project" value="InterPro"/>
</dbReference>
<comment type="pathway">
    <text evidence="2 17">Metabolic intermediate biosynthesis; chorismate biosynthesis; chorismate from D-erythrose 4-phosphate and phosphoenolpyruvate: step 6/7.</text>
</comment>
<keyword evidence="12 19" id="KW-0521">NADP</keyword>
<evidence type="ECO:0000256" key="13">
    <source>
        <dbReference type="ARBA" id="ARBA00023002"/>
    </source>
</evidence>
<evidence type="ECO:0000259" key="22">
    <source>
        <dbReference type="Pfam" id="PF08501"/>
    </source>
</evidence>
<feature type="binding site" evidence="18">
    <location>
        <begin position="40"/>
        <end position="42"/>
    </location>
    <ligand>
        <name>3-dehydroquinate</name>
        <dbReference type="ChEBI" id="CHEBI:32364"/>
    </ligand>
</feature>
<feature type="binding site" evidence="19">
    <location>
        <position position="479"/>
    </location>
    <ligand>
        <name>shikimate</name>
        <dbReference type="ChEBI" id="CHEBI:36208"/>
    </ligand>
</feature>
<evidence type="ECO:0000256" key="7">
    <source>
        <dbReference type="ARBA" id="ARBA00022723"/>
    </source>
</evidence>
<dbReference type="InterPro" id="IPR013785">
    <property type="entry name" value="Aldolase_TIM"/>
</dbReference>
<comment type="subunit">
    <text evidence="18">Homodimer.</text>
</comment>
<dbReference type="EC" id="2.5.1.19" evidence="17"/>
<keyword evidence="14 17" id="KW-0057">Aromatic amino acid biosynthesis</keyword>
<dbReference type="HAMAP" id="MF_00210">
    <property type="entry name" value="EPSP_synth"/>
    <property type="match status" value="1"/>
</dbReference>
<dbReference type="InterPro" id="IPR036968">
    <property type="entry name" value="Enolpyruvate_Tfrase_sf"/>
</dbReference>
<dbReference type="GO" id="GO:0003855">
    <property type="term" value="F:3-dehydroquinate dehydratase activity"/>
    <property type="evidence" value="ECO:0007669"/>
    <property type="project" value="UniProtKB-UniRule"/>
</dbReference>
<dbReference type="GO" id="GO:0016301">
    <property type="term" value="F:kinase activity"/>
    <property type="evidence" value="ECO:0007669"/>
    <property type="project" value="UniProtKB-KW"/>
</dbReference>
<evidence type="ECO:0000256" key="1">
    <source>
        <dbReference type="ARBA" id="ARBA00001947"/>
    </source>
</evidence>
<dbReference type="STRING" id="389348.PNK_1233"/>
<feature type="binding site" evidence="17">
    <location>
        <position position="852"/>
    </location>
    <ligand>
        <name>phosphoenolpyruvate</name>
        <dbReference type="ChEBI" id="CHEBI:58702"/>
    </ligand>
</feature>
<feature type="binding site" evidence="17">
    <location>
        <position position="848"/>
    </location>
    <ligand>
        <name>3-phosphoshikimate</name>
        <dbReference type="ChEBI" id="CHEBI:145989"/>
    </ligand>
</feature>
<feature type="binding site" evidence="17">
    <location>
        <position position="678"/>
    </location>
    <ligand>
        <name>phosphoenolpyruvate</name>
        <dbReference type="ChEBI" id="CHEBI:58702"/>
    </ligand>
</feature>
<comment type="pathway">
    <text evidence="18">Metabolic intermediate biosynthesis; chorismate biosynthesis; chorismate from D-erythrose 4-phosphate and phosphoenolpyruvate: step 3/7.</text>
</comment>
<feature type="binding site" evidence="17">
    <location>
        <position position="677"/>
    </location>
    <ligand>
        <name>3-phosphoshikimate</name>
        <dbReference type="ChEBI" id="CHEBI:145989"/>
    </ligand>
</feature>
<feature type="binding site" evidence="19">
    <location>
        <position position="299"/>
    </location>
    <ligand>
        <name>shikimate</name>
        <dbReference type="ChEBI" id="CHEBI:36208"/>
    </ligand>
</feature>
<dbReference type="Gene3D" id="3.40.50.10860">
    <property type="entry name" value="Leucine Dehydrogenase, chain A, domain 1"/>
    <property type="match status" value="1"/>
</dbReference>
<gene>
    <name evidence="17" type="primary">aroA</name>
    <name evidence="18" type="synonym">aroD</name>
    <name evidence="19" type="synonym">aroE</name>
    <name evidence="23" type="ORF">PNK_1233</name>
</gene>
<comment type="function">
    <text evidence="18">Involved in the third step of the chorismate pathway, which leads to the biosynthesis of aromatic amino acids. Catalyzes the cis-dehydration of 3-dehydroquinate (DHQ) and introduces the first double bond of the aromatic ring to yield 3-dehydroshikimate.</text>
</comment>
<feature type="binding site" evidence="19">
    <location>
        <position position="449"/>
    </location>
    <ligand>
        <name>NADP(+)</name>
        <dbReference type="ChEBI" id="CHEBI:58349"/>
    </ligand>
</feature>
<comment type="caution">
    <text evidence="17">Lacks conserved residue(s) required for the propagation of feature annotation.</text>
</comment>
<evidence type="ECO:0000313" key="23">
    <source>
        <dbReference type="EMBL" id="CUI16850.1"/>
    </source>
</evidence>
<dbReference type="SUPFAM" id="SSF53223">
    <property type="entry name" value="Aminoacid dehydrogenase-like, N-terminal domain"/>
    <property type="match status" value="1"/>
</dbReference>
<dbReference type="Gene3D" id="3.20.20.70">
    <property type="entry name" value="Aldolase class I"/>
    <property type="match status" value="1"/>
</dbReference>
<proteinExistence type="inferred from homology"/>
<feature type="active site" description="Proton donor/acceptor" evidence="18">
    <location>
        <position position="128"/>
    </location>
</feature>
<keyword evidence="18" id="KW-0704">Schiff base</keyword>
<evidence type="ECO:0000256" key="19">
    <source>
        <dbReference type="HAMAP-Rule" id="MF_00222"/>
    </source>
</evidence>
<dbReference type="NCBIfam" id="TIGR00507">
    <property type="entry name" value="aroE"/>
    <property type="match status" value="1"/>
</dbReference>
<dbReference type="GO" id="GO:0005737">
    <property type="term" value="C:cytoplasm"/>
    <property type="evidence" value="ECO:0007669"/>
    <property type="project" value="UniProtKB-SubCell"/>
</dbReference>
<dbReference type="GO" id="GO:0004764">
    <property type="term" value="F:shikimate 3-dehydrogenase (NADP+) activity"/>
    <property type="evidence" value="ECO:0007669"/>
    <property type="project" value="UniProtKB-UniRule"/>
</dbReference>
<dbReference type="PANTHER" id="PTHR21089">
    <property type="entry name" value="SHIKIMATE DEHYDROGENASE"/>
    <property type="match status" value="1"/>
</dbReference>
<dbReference type="HAMAP" id="MF_00214">
    <property type="entry name" value="AroD"/>
    <property type="match status" value="1"/>
</dbReference>
<dbReference type="EMBL" id="LN879502">
    <property type="protein sequence ID" value="CUI16850.1"/>
    <property type="molecule type" value="Genomic_DNA"/>
</dbReference>
<keyword evidence="11" id="KW-0067">ATP-binding</keyword>
<dbReference type="Proteomes" id="UP000069902">
    <property type="component" value="Chromosome cPNK"/>
</dbReference>
<dbReference type="PANTHER" id="PTHR21089:SF1">
    <property type="entry name" value="BIFUNCTIONAL 3-DEHYDROQUINATE DEHYDRATASE_SHIKIMATE DEHYDROGENASE, CHLOROPLASTIC"/>
    <property type="match status" value="1"/>
</dbReference>
<dbReference type="EC" id="1.1.1.25" evidence="19"/>
<dbReference type="PATRIC" id="fig|389348.3.peg.1367"/>
<evidence type="ECO:0000256" key="9">
    <source>
        <dbReference type="ARBA" id="ARBA00022777"/>
    </source>
</evidence>
<evidence type="ECO:0000256" key="18">
    <source>
        <dbReference type="HAMAP-Rule" id="MF_00214"/>
    </source>
</evidence>
<dbReference type="InterPro" id="IPR013708">
    <property type="entry name" value="Shikimate_DH-bd_N"/>
</dbReference>
<dbReference type="GO" id="GO:0009073">
    <property type="term" value="P:aromatic amino acid family biosynthetic process"/>
    <property type="evidence" value="ECO:0007669"/>
    <property type="project" value="UniProtKB-KW"/>
</dbReference>
<evidence type="ECO:0000256" key="17">
    <source>
        <dbReference type="HAMAP-Rule" id="MF_00210"/>
    </source>
</evidence>
<comment type="function">
    <text evidence="19">Involved in the biosynthesis of the chorismate, which leads to the biosynthesis of aromatic amino acids. Catalyzes the reversible NADPH linked reduction of 3-dehydroshikimate (DHSA) to yield shikimate (SA).</text>
</comment>
<comment type="subunit">
    <text evidence="17">Monomer.</text>
</comment>
<feature type="active site" description="Proton acceptor" evidence="17">
    <location>
        <position position="821"/>
    </location>
</feature>
<dbReference type="NCBIfam" id="TIGR01356">
    <property type="entry name" value="aroA"/>
    <property type="match status" value="1"/>
</dbReference>
<sequence length="936" mass="101724">MSTSSHQSPLCPICVSVMGATYRDLANQISHMHRGADLIEIRLDRLIKIDFDELMQLKQITSLPLLWTLRKVSQGGYYKGSGAEQFALLRQLATKGPDLVDVEADMPPESIEELQKLSPKTKWIVSWHDMVGTPADLEECLDKLFAIRGGTYYKLATYAHSIIDSFRLLELAKKANIQKSQLCVVGMGELGQCTRILAPLVGQPFTFAAADIGLETAPGQLSIQTLLETYSFRKINHQTRLFGLIGHPVDKSVSHLTHNAVFQKLQQNAVYLKFNVKESELTAFFQKIALFPIGGLSVTMPHKELVHSSIETFYPEEAAVQACNTLVFTPDGIRGYNTDGIGALKTLAITNLKGKKMVILGAGGTARAIAHEAKKEGAQLTILNRTSRRAEMLAKQYNTAWGALDKLASLMEDGYDVLVQATSVGMAPRLDDMPILSDWILSNAHVLDVISNPQETRLLREARLKGCQTYRGIDLFVHQAVQQFVCWFGAGVDQRVIEQTIRDHLPMTSANKKHVKVQKSALNGSLSLPPSKSHSVRAVLLGAMAQGISRIDNPLHSPDVTQAICAAIELGAQVRQDDQGMTIIGVGGRPQTPAGIIDSGNSGQVLRFVGALAALSSGYTVITGDHSICSNRPAQPLLDGLSQLGVWAKSTRQNGYAPLIIKGPLIPGKAELDGTDSQPVSALLMAAAFVDGVTEIFVRKAGEKPWIALTLSWLDRLGVSYTQENFEHFVVKGCRERPSFHIQIPGDLSSAAFPIVAALVTKSEITIHRADMDDIQGDKELVYLLQSMGAAIDIDRTAGSLRVCKGSLLIGKEIDVNAFIDAVPILAVLGCFAEGETRLVNGAIARHKESDRLACITKELKKMGARIEETADVLTIHPSNLKGALVQSYQDHRMAMALIVAGLAAEGETIVEGTACIQKSYPGFIEDMRNMGAYVG</sequence>
<evidence type="ECO:0000256" key="15">
    <source>
        <dbReference type="ARBA" id="ARBA00044633"/>
    </source>
</evidence>
<dbReference type="AlphaFoldDB" id="A0A0U5JE35"/>
<dbReference type="GO" id="GO:0046872">
    <property type="term" value="F:metal ion binding"/>
    <property type="evidence" value="ECO:0007669"/>
    <property type="project" value="UniProtKB-KW"/>
</dbReference>
<dbReference type="Pfam" id="PF01487">
    <property type="entry name" value="DHquinase_I"/>
    <property type="match status" value="1"/>
</dbReference>
<feature type="active site" description="Proton acceptor" evidence="19">
    <location>
        <position position="303"/>
    </location>
</feature>
<evidence type="ECO:0000256" key="5">
    <source>
        <dbReference type="ARBA" id="ARBA00022605"/>
    </source>
</evidence>
<dbReference type="Gene3D" id="3.65.10.10">
    <property type="entry name" value="Enolpyruvate transferase domain"/>
    <property type="match status" value="2"/>
</dbReference>
<feature type="binding site" evidence="17">
    <location>
        <position position="532"/>
    </location>
    <ligand>
        <name>phosphoenolpyruvate</name>
        <dbReference type="ChEBI" id="CHEBI:58702"/>
    </ligand>
</feature>
<dbReference type="InterPro" id="IPR006264">
    <property type="entry name" value="EPSP_synthase"/>
</dbReference>
<keyword evidence="18" id="KW-0456">Lyase</keyword>
<feature type="binding site" evidence="17">
    <location>
        <position position="893"/>
    </location>
    <ligand>
        <name>phosphoenolpyruvate</name>
        <dbReference type="ChEBI" id="CHEBI:58702"/>
    </ligand>
</feature>
<name>A0A0U5JE35_9BACT</name>
<dbReference type="Pfam" id="PF01488">
    <property type="entry name" value="Shikimate_DH"/>
    <property type="match status" value="1"/>
</dbReference>
<comment type="catalytic activity">
    <reaction evidence="18">
        <text>3-dehydroquinate = 3-dehydroshikimate + H2O</text>
        <dbReference type="Rhea" id="RHEA:21096"/>
        <dbReference type="ChEBI" id="CHEBI:15377"/>
        <dbReference type="ChEBI" id="CHEBI:16630"/>
        <dbReference type="ChEBI" id="CHEBI:32364"/>
        <dbReference type="EC" id="4.2.1.10"/>
    </reaction>
</comment>
<dbReference type="HAMAP" id="MF_00222">
    <property type="entry name" value="Shikimate_DH_AroE"/>
    <property type="match status" value="1"/>
</dbReference>
<dbReference type="InterPro" id="IPR013792">
    <property type="entry name" value="RNA3'P_cycl/enolpyr_Trfase_a/b"/>
</dbReference>
<evidence type="ECO:0000256" key="4">
    <source>
        <dbReference type="ARBA" id="ARBA00009948"/>
    </source>
</evidence>
<keyword evidence="9" id="KW-0418">Kinase</keyword>
<dbReference type="Pfam" id="PF00275">
    <property type="entry name" value="EPSP_synthase"/>
    <property type="match status" value="1"/>
</dbReference>
<comment type="subcellular location">
    <subcellularLocation>
        <location evidence="17">Cytoplasm</location>
    </subcellularLocation>
</comment>
<dbReference type="InParanoid" id="A0A0U5JE35"/>
<feature type="binding site" evidence="17">
    <location>
        <position position="537"/>
    </location>
    <ligand>
        <name>3-phosphoshikimate</name>
        <dbReference type="ChEBI" id="CHEBI:145989"/>
    </ligand>
</feature>
<protein>
    <recommendedName>
        <fullName evidence="17 18">Multifunctional fusion protein</fullName>
    </recommendedName>
    <domain>
        <recommendedName>
            <fullName evidence="18">3-dehydroquinate dehydratase</fullName>
            <shortName evidence="18">3-dehydroquinase</shortName>
            <ecNumber evidence="18">4.2.1.10</ecNumber>
        </recommendedName>
        <alternativeName>
            <fullName evidence="18">Type I DHQase</fullName>
        </alternativeName>
        <alternativeName>
            <fullName evidence="18">Type I dehydroquinase</fullName>
            <shortName evidence="18">DHQ1</shortName>
        </alternativeName>
    </domain>
    <domain>
        <recommendedName>
            <fullName evidence="17">3-phosphoshikimate 1-carboxyvinyltransferase</fullName>
            <ecNumber evidence="17">2.5.1.19</ecNumber>
        </recommendedName>
        <alternativeName>
            <fullName evidence="17">5-enolpyruvylshikimate-3-phosphate synthase</fullName>
            <shortName evidence="17">EPSP synthase</shortName>
            <shortName evidence="17">EPSPS</shortName>
        </alternativeName>
    </domain>
    <domain>
        <recommendedName>
            <fullName evidence="19">Shikimate dehydrogenase (NADP(+))</fullName>
            <shortName evidence="19">SDH</shortName>
            <ecNumber evidence="19">1.1.1.25</ecNumber>
        </recommendedName>
    </domain>
</protein>
<feature type="binding site" evidence="19">
    <location>
        <begin position="252"/>
        <end position="254"/>
    </location>
    <ligand>
        <name>shikimate</name>
        <dbReference type="ChEBI" id="CHEBI:36208"/>
    </ligand>
</feature>
<dbReference type="CDD" id="cd01065">
    <property type="entry name" value="NAD_bind_Shikimate_DH"/>
    <property type="match status" value="1"/>
</dbReference>
<dbReference type="InterPro" id="IPR001381">
    <property type="entry name" value="DHquinase_I"/>
</dbReference>
<feature type="binding site" evidence="18">
    <location>
        <position position="70"/>
    </location>
    <ligand>
        <name>3-dehydroquinate</name>
        <dbReference type="ChEBI" id="CHEBI:32364"/>
    </ligand>
</feature>
<evidence type="ECO:0000256" key="12">
    <source>
        <dbReference type="ARBA" id="ARBA00022857"/>
    </source>
</evidence>
<keyword evidence="10" id="KW-0862">Zinc</keyword>
<dbReference type="SUPFAM" id="SSF55205">
    <property type="entry name" value="EPT/RTPC-like"/>
    <property type="match status" value="1"/>
</dbReference>
<dbReference type="RefSeq" id="WP_079992833.1">
    <property type="nucleotide sequence ID" value="NZ_LN879502.1"/>
</dbReference>
<feature type="binding site" evidence="19">
    <location>
        <begin position="384"/>
        <end position="389"/>
    </location>
    <ligand>
        <name>NADP(+)</name>
        <dbReference type="ChEBI" id="CHEBI:58349"/>
    </ligand>
</feature>
<feature type="domain" description="Quinate/shikimate 5-dehydrogenase/glutamyl-tRNA reductase" evidence="21">
    <location>
        <begin position="349"/>
        <end position="423"/>
    </location>
</feature>